<sequence>MLLTAEPSTRTHHRRVRDVLTDPGTFDEVVEVLDDVHHLKYVGAGSARLP</sequence>
<proteinExistence type="predicted"/>
<dbReference type="EMBL" id="FNTL01000004">
    <property type="protein sequence ID" value="SEC58037.1"/>
    <property type="molecule type" value="Genomic_DNA"/>
</dbReference>
<dbReference type="Proteomes" id="UP000183407">
    <property type="component" value="Unassembled WGS sequence"/>
</dbReference>
<organism evidence="1 2">
    <name type="scientific">Rhodococcus jostii</name>
    <dbReference type="NCBI Taxonomy" id="132919"/>
    <lineage>
        <taxon>Bacteria</taxon>
        <taxon>Bacillati</taxon>
        <taxon>Actinomycetota</taxon>
        <taxon>Actinomycetes</taxon>
        <taxon>Mycobacteriales</taxon>
        <taxon>Nocardiaceae</taxon>
        <taxon>Rhodococcus</taxon>
    </lineage>
</organism>
<name>A0A1H4TNQ2_RHOJO</name>
<evidence type="ECO:0000313" key="1">
    <source>
        <dbReference type="EMBL" id="SEC58037.1"/>
    </source>
</evidence>
<protein>
    <submittedName>
        <fullName evidence="1">Uncharacterized protein</fullName>
    </submittedName>
</protein>
<dbReference type="AlphaFoldDB" id="A0A1H4TNQ2"/>
<accession>A0A1H4TNQ2</accession>
<evidence type="ECO:0000313" key="2">
    <source>
        <dbReference type="Proteomes" id="UP000183407"/>
    </source>
</evidence>
<reference evidence="2" key="1">
    <citation type="submission" date="2016-10" db="EMBL/GenBank/DDBJ databases">
        <authorList>
            <person name="Varghese N."/>
        </authorList>
    </citation>
    <scope>NUCLEOTIDE SEQUENCE [LARGE SCALE GENOMIC DNA]</scope>
    <source>
        <strain evidence="2">DSM 44719</strain>
    </source>
</reference>
<gene>
    <name evidence="1" type="ORF">SAMN04490220_2012</name>
</gene>